<reference evidence="3" key="1">
    <citation type="journal article" date="2019" name="Int. J. Syst. Evol. Microbiol.">
        <title>The Global Catalogue of Microorganisms (GCM) 10K type strain sequencing project: providing services to taxonomists for standard genome sequencing and annotation.</title>
        <authorList>
            <consortium name="The Broad Institute Genomics Platform"/>
            <consortium name="The Broad Institute Genome Sequencing Center for Infectious Disease"/>
            <person name="Wu L."/>
            <person name="Ma J."/>
        </authorList>
    </citation>
    <scope>NUCLEOTIDE SEQUENCE [LARGE SCALE GENOMIC DNA]</scope>
    <source>
        <strain evidence="3">CGMCC 1.12449</strain>
    </source>
</reference>
<keyword evidence="1" id="KW-0472">Membrane</keyword>
<accession>A0ABW4MDX6</accession>
<evidence type="ECO:0000313" key="3">
    <source>
        <dbReference type="Proteomes" id="UP001597215"/>
    </source>
</evidence>
<keyword evidence="3" id="KW-1185">Reference proteome</keyword>
<protein>
    <submittedName>
        <fullName evidence="2">YdbH domain-containing protein</fullName>
    </submittedName>
</protein>
<evidence type="ECO:0000313" key="2">
    <source>
        <dbReference type="EMBL" id="MFD1766557.1"/>
    </source>
</evidence>
<dbReference type="Pfam" id="PF11739">
    <property type="entry name" value="YdbH-like"/>
    <property type="match status" value="1"/>
</dbReference>
<sequence length="1060" mass="114366">MLQGIWKKSTLQAVGLWRIYIPMEDELPEVIRGRRWRMRYVFGAVLVLILLLLAYAWWQRIDIADRYVRDYLEKNGVQASYQIQDIGFRTQRIRNIVIGDPAKPDLTAKTIDIDLAIGFGTPSLRAIRADGVRVKGRFANGKLYLGELDKLRDMESEEPLALPDINVQLTDALLSLATPWGGVGLAVVGKGNLRNRFDGKLIARSPSLSGAGCTARGVRYNGAVRIRNVHPEFIGPLSADLAACANQKLALARPRIDGKVEFTETFDRWLGEVAISAKSANADKRFADDISATLAFNGTQRRSDYRLALSQARLRMPDIGARNLAGEAYGNFSFSDAGLALSARGDVALNGASLSPSLLPSMDRLVLGTKSTPIGPVVGRLDRAARQALRDFDATARFDIVTTPAGSKVAIENLFVRSASGMILRQQGSFNAANGRLADAVNFSLTGGDMPTGRLSLRPEGRGWAGTLNLSPYSAPGGSIAIPTLAFRGGANGGWRFSGQALLTGPLLGGTITDLRFPIDGSFRDGNLAMNSSCTDLRYSGLATGALRLPAGAVRACPQRGTILRITNGQTSFALTIPSLAVAGRLGSSPLKARGNGISFDLERGFAANDVAVDFGDSDALSKFTVARLDGRLGDEGVYGTINGGAGQIGNVPLLIGDAAGNWSWQDSVLGLDATLFVSDAEQVDRFNPLRVPDFQLTLTDNQITAIGNLHEPESGVKVADAQIEHNLGRGTGNALLSVDGLRFNEQLQPEMLTPLTLGHIANVDGRISGDGRIEWDAEGVRSSGRFNIATTDLAAAFGPVEGLDTEIEFTDLLGMVTKPGQIARVKSLNPGIQALDGVIRYQLLPDQQVRIEEGRWPFFGGELILEPTVIDFDVEAERKLTFRLVGLDAAKFLASYDFENLQVSGVFDGVLPMVFNQEGGRIVGGVLVSRQGGGELSYLGELTYEDMGVFANFAFQALRSIRFQEMRIGVNGKLDGEIITDVAFDGLQQGSLAKQNFITKQLAKIPIQFNVRIEAEFLQLISSIRGLYDADYALQRGRSLIESQDAEGQDPDKKPEAEQ</sequence>
<keyword evidence="1" id="KW-0812">Transmembrane</keyword>
<dbReference type="Proteomes" id="UP001597215">
    <property type="component" value="Unassembled WGS sequence"/>
</dbReference>
<gene>
    <name evidence="2" type="ORF">ACFSAG_06845</name>
</gene>
<dbReference type="InterPro" id="IPR021730">
    <property type="entry name" value="YdbH"/>
</dbReference>
<organism evidence="2 3">
    <name type="scientific">Sphingorhabdus buctiana</name>
    <dbReference type="NCBI Taxonomy" id="1508805"/>
    <lineage>
        <taxon>Bacteria</taxon>
        <taxon>Pseudomonadati</taxon>
        <taxon>Pseudomonadota</taxon>
        <taxon>Alphaproteobacteria</taxon>
        <taxon>Sphingomonadales</taxon>
        <taxon>Sphingomonadaceae</taxon>
        <taxon>Sphingorhabdus</taxon>
    </lineage>
</organism>
<evidence type="ECO:0000256" key="1">
    <source>
        <dbReference type="SAM" id="Phobius"/>
    </source>
</evidence>
<feature type="transmembrane region" description="Helical" evidence="1">
    <location>
        <begin position="40"/>
        <end position="58"/>
    </location>
</feature>
<proteinExistence type="predicted"/>
<dbReference type="RefSeq" id="WP_381512769.1">
    <property type="nucleotide sequence ID" value="NZ_JBHUEL010000004.1"/>
</dbReference>
<dbReference type="EMBL" id="JBHUEL010000004">
    <property type="protein sequence ID" value="MFD1766557.1"/>
    <property type="molecule type" value="Genomic_DNA"/>
</dbReference>
<comment type="caution">
    <text evidence="2">The sequence shown here is derived from an EMBL/GenBank/DDBJ whole genome shotgun (WGS) entry which is preliminary data.</text>
</comment>
<keyword evidence="1" id="KW-1133">Transmembrane helix</keyword>
<name>A0ABW4MDX6_9SPHN</name>